<keyword evidence="7" id="KW-1185">Reference proteome</keyword>
<dbReference type="Pfam" id="PF00077">
    <property type="entry name" value="RVP"/>
    <property type="match status" value="1"/>
</dbReference>
<evidence type="ECO:0000313" key="6">
    <source>
        <dbReference type="EMBL" id="NWH67987.1"/>
    </source>
</evidence>
<dbReference type="Gene3D" id="2.70.40.10">
    <property type="match status" value="1"/>
</dbReference>
<dbReference type="InterPro" id="IPR051592">
    <property type="entry name" value="HERV-K_Pro_peptidase_A2"/>
</dbReference>
<evidence type="ECO:0000313" key="7">
    <source>
        <dbReference type="Proteomes" id="UP000531151"/>
    </source>
</evidence>
<dbReference type="PANTHER" id="PTHR19422:SF123">
    <property type="entry name" value="RT1 CLASS I, LOCUS CE15"/>
    <property type="match status" value="1"/>
</dbReference>
<gene>
    <name evidence="6" type="primary">Ervk9_1</name>
    <name evidence="6" type="ORF">GEOCAL_R00586</name>
</gene>
<dbReference type="InterPro" id="IPR018061">
    <property type="entry name" value="Retropepsins"/>
</dbReference>
<comment type="caution">
    <text evidence="6">The sequence shown here is derived from an EMBL/GenBank/DDBJ whole genome shotgun (WGS) entry which is preliminary data.</text>
</comment>
<dbReference type="Proteomes" id="UP000531151">
    <property type="component" value="Unassembled WGS sequence"/>
</dbReference>
<dbReference type="OrthoDB" id="9900537at2759"/>
<dbReference type="EMBL" id="VWPV01056978">
    <property type="protein sequence ID" value="NWH67987.1"/>
    <property type="molecule type" value="Genomic_DNA"/>
</dbReference>
<dbReference type="InterPro" id="IPR029054">
    <property type="entry name" value="dUTPase-like"/>
</dbReference>
<evidence type="ECO:0000256" key="4">
    <source>
        <dbReference type="SAM" id="MobiDB-lite"/>
    </source>
</evidence>
<sequence length="269" mass="28821">QHICLSPPDGKLAAERERPRSDTRSRCRDISATCCLQPATAVSLGLDLATAVDVTLMTSRPTKIPTGTFGLIQIKRQNCGTLLLGRSSTTILGLFVLPGVIDADYTAEIQIMVHMPFPPLRIEKGQRIAQLVPLPQLTADLMPRKDQQRGTKGFGSTGIALLTMDLHDRPKKHITLCYQGSRITSTGLLDTGADTSIVDPGSWPENWPSFASADTVTGVGGFTLASRTPLVTIRIDGQSLMAVLSVVPLLPGVQCLIGRDILAQMGVVL</sequence>
<reference evidence="6 7" key="1">
    <citation type="submission" date="2019-09" db="EMBL/GenBank/DDBJ databases">
        <title>Bird 10,000 Genomes (B10K) Project - Family phase.</title>
        <authorList>
            <person name="Zhang G."/>
        </authorList>
    </citation>
    <scope>NUCLEOTIDE SEQUENCE [LARGE SCALE GENOMIC DNA]</scope>
    <source>
        <strain evidence="6">B10K-CU-031-07</strain>
        <tissue evidence="6">Muscle</tissue>
    </source>
</reference>
<dbReference type="PROSITE" id="PS50175">
    <property type="entry name" value="ASP_PROT_RETROV"/>
    <property type="match status" value="1"/>
</dbReference>
<feature type="compositionally biased region" description="Basic and acidic residues" evidence="4">
    <location>
        <begin position="12"/>
        <end position="23"/>
    </location>
</feature>
<dbReference type="InterPro" id="IPR036157">
    <property type="entry name" value="dUTPase-like_sf"/>
</dbReference>
<dbReference type="InterPro" id="IPR001995">
    <property type="entry name" value="Peptidase_A2_cat"/>
</dbReference>
<feature type="non-terminal residue" evidence="6">
    <location>
        <position position="1"/>
    </location>
</feature>
<feature type="region of interest" description="Disordered" evidence="4">
    <location>
        <begin position="1"/>
        <end position="23"/>
    </location>
</feature>
<dbReference type="SUPFAM" id="SSF51283">
    <property type="entry name" value="dUTPase-like"/>
    <property type="match status" value="1"/>
</dbReference>
<proteinExistence type="predicted"/>
<evidence type="ECO:0000256" key="3">
    <source>
        <dbReference type="ARBA" id="ARBA00022801"/>
    </source>
</evidence>
<dbReference type="GO" id="GO:0004190">
    <property type="term" value="F:aspartic-type endopeptidase activity"/>
    <property type="evidence" value="ECO:0007669"/>
    <property type="project" value="UniProtKB-KW"/>
</dbReference>
<dbReference type="Pfam" id="PF00692">
    <property type="entry name" value="dUTPase"/>
    <property type="match status" value="1"/>
</dbReference>
<dbReference type="InterPro" id="IPR021109">
    <property type="entry name" value="Peptidase_aspartic_dom_sf"/>
</dbReference>
<evidence type="ECO:0000259" key="5">
    <source>
        <dbReference type="PROSITE" id="PS50175"/>
    </source>
</evidence>
<feature type="non-terminal residue" evidence="6">
    <location>
        <position position="269"/>
    </location>
</feature>
<dbReference type="Gene3D" id="2.40.70.10">
    <property type="entry name" value="Acid Proteases"/>
    <property type="match status" value="1"/>
</dbReference>
<name>A0A7K4JT32_GEOCA</name>
<dbReference type="SUPFAM" id="SSF50630">
    <property type="entry name" value="Acid proteases"/>
    <property type="match status" value="1"/>
</dbReference>
<evidence type="ECO:0000256" key="1">
    <source>
        <dbReference type="ARBA" id="ARBA00022670"/>
    </source>
</evidence>
<dbReference type="InterPro" id="IPR001969">
    <property type="entry name" value="Aspartic_peptidase_AS"/>
</dbReference>
<dbReference type="AlphaFoldDB" id="A0A7K4JT32"/>
<protein>
    <submittedName>
        <fullName evidence="6">POK9 protein</fullName>
    </submittedName>
</protein>
<keyword evidence="1" id="KW-0645">Protease</keyword>
<keyword evidence="2" id="KW-0064">Aspartyl protease</keyword>
<dbReference type="PROSITE" id="PS00141">
    <property type="entry name" value="ASP_PROTEASE"/>
    <property type="match status" value="1"/>
</dbReference>
<organism evidence="6 7">
    <name type="scientific">Geococcyx californianus</name>
    <name type="common">Greater roadrunner</name>
    <name type="synonym">Saurothera californiana</name>
    <dbReference type="NCBI Taxonomy" id="8947"/>
    <lineage>
        <taxon>Eukaryota</taxon>
        <taxon>Metazoa</taxon>
        <taxon>Chordata</taxon>
        <taxon>Craniata</taxon>
        <taxon>Vertebrata</taxon>
        <taxon>Euteleostomi</taxon>
        <taxon>Archelosauria</taxon>
        <taxon>Archosauria</taxon>
        <taxon>Dinosauria</taxon>
        <taxon>Saurischia</taxon>
        <taxon>Theropoda</taxon>
        <taxon>Coelurosauria</taxon>
        <taxon>Aves</taxon>
        <taxon>Neognathae</taxon>
        <taxon>Neoaves</taxon>
        <taxon>Otidimorphae</taxon>
        <taxon>Cuculiformes</taxon>
        <taxon>Neomorphidae</taxon>
        <taxon>Geococcyx</taxon>
    </lineage>
</organism>
<dbReference type="PANTHER" id="PTHR19422">
    <property type="entry name" value="GAG RETROVIRAL POLYPROTEIN"/>
    <property type="match status" value="1"/>
</dbReference>
<dbReference type="InterPro" id="IPR033704">
    <property type="entry name" value="dUTPase_trimeric"/>
</dbReference>
<feature type="domain" description="Peptidase A2" evidence="5">
    <location>
        <begin position="185"/>
        <end position="261"/>
    </location>
</feature>
<evidence type="ECO:0000256" key="2">
    <source>
        <dbReference type="ARBA" id="ARBA00022750"/>
    </source>
</evidence>
<accession>A0A7K4JT32</accession>
<keyword evidence="3" id="KW-0378">Hydrolase</keyword>
<dbReference type="GO" id="GO:0006508">
    <property type="term" value="P:proteolysis"/>
    <property type="evidence" value="ECO:0007669"/>
    <property type="project" value="UniProtKB-KW"/>
</dbReference>
<dbReference type="CDD" id="cd07557">
    <property type="entry name" value="trimeric_dUTPase"/>
    <property type="match status" value="1"/>
</dbReference>